<evidence type="ECO:0000313" key="7">
    <source>
        <dbReference type="Proteomes" id="UP000029082"/>
    </source>
</evidence>
<dbReference type="PANTHER" id="PTHR30146">
    <property type="entry name" value="LACI-RELATED TRANSCRIPTIONAL REPRESSOR"/>
    <property type="match status" value="1"/>
</dbReference>
<dbReference type="InterPro" id="IPR010982">
    <property type="entry name" value="Lambda_DNA-bd_dom_sf"/>
</dbReference>
<dbReference type="InterPro" id="IPR000843">
    <property type="entry name" value="HTH_LacI"/>
</dbReference>
<dbReference type="GeneID" id="93094359"/>
<dbReference type="eggNOG" id="COG1609">
    <property type="taxonomic scope" value="Bacteria"/>
</dbReference>
<feature type="domain" description="HTH lacI-type" evidence="5">
    <location>
        <begin position="5"/>
        <end position="60"/>
    </location>
</feature>
<dbReference type="Proteomes" id="UP000029082">
    <property type="component" value="Unassembled WGS sequence"/>
</dbReference>
<evidence type="ECO:0000256" key="1">
    <source>
        <dbReference type="ARBA" id="ARBA00022491"/>
    </source>
</evidence>
<sequence length="360" mass="39202">MSRRATIKDIAAEAQTSTTSVSLTLNNRPNRLSAETKARILDIARRLHYVPNQSARSLVSNRSMLLGLIVPDIQNVYFANLAKHLSDVCNAHGYILVIANSNDSAISERQLLKEFRSRGLDGVMIVPSLESFDQPANFRSNVEQLDIPVIILDRISALPWCDGVGFDNYRGGELAAQCLLDHGHHHVGVIAAQSTYMKNDGRITGFLDRMSQAGFEVPEALITEGKFRYQGGFETVSGLLDHHVTAVFCGNDLTALGALSNLRAQGLRVPQDISLIGYDNDTAFGAMGVELTTIDQDLERLSAVAIDTLTARLKLLAKATKQVGADTGKPWFTGPQRTMLTPKLVERATVAWAGSSMPKA</sequence>
<dbReference type="RefSeq" id="WP_051917771.1">
    <property type="nucleotide sequence ID" value="NZ_JDUO01000004.1"/>
</dbReference>
<reference evidence="6 7" key="1">
    <citation type="submission" date="2014-03" db="EMBL/GenBank/DDBJ databases">
        <title>Genomics of Bifidobacteria.</title>
        <authorList>
            <person name="Ventura M."/>
            <person name="Milani C."/>
            <person name="Lugli G.A."/>
        </authorList>
    </citation>
    <scope>NUCLEOTIDE SEQUENCE [LARGE SCALE GENOMIC DNA]</scope>
    <source>
        <strain evidence="6 7">DSM 21395</strain>
    </source>
</reference>
<keyword evidence="2" id="KW-0805">Transcription regulation</keyword>
<protein>
    <submittedName>
        <fullName evidence="6">LacI family transcriptional regulator</fullName>
    </submittedName>
</protein>
<evidence type="ECO:0000256" key="2">
    <source>
        <dbReference type="ARBA" id="ARBA00023015"/>
    </source>
</evidence>
<evidence type="ECO:0000256" key="3">
    <source>
        <dbReference type="ARBA" id="ARBA00023125"/>
    </source>
</evidence>
<evidence type="ECO:0000313" key="6">
    <source>
        <dbReference type="EMBL" id="KFI79239.1"/>
    </source>
</evidence>
<dbReference type="InterPro" id="IPR001761">
    <property type="entry name" value="Peripla_BP/Lac1_sug-bd_dom"/>
</dbReference>
<dbReference type="SMART" id="SM00354">
    <property type="entry name" value="HTH_LACI"/>
    <property type="match status" value="1"/>
</dbReference>
<dbReference type="PANTHER" id="PTHR30146:SF148">
    <property type="entry name" value="HTH-TYPE TRANSCRIPTIONAL REPRESSOR PURR-RELATED"/>
    <property type="match status" value="1"/>
</dbReference>
<dbReference type="InterPro" id="IPR028082">
    <property type="entry name" value="Peripla_BP_I"/>
</dbReference>
<dbReference type="PROSITE" id="PS50932">
    <property type="entry name" value="HTH_LACI_2"/>
    <property type="match status" value="1"/>
</dbReference>
<dbReference type="SUPFAM" id="SSF47413">
    <property type="entry name" value="lambda repressor-like DNA-binding domains"/>
    <property type="match status" value="1"/>
</dbReference>
<dbReference type="STRING" id="1437603.GCA_000771525_01285"/>
<dbReference type="CDD" id="cd01392">
    <property type="entry name" value="HTH_LacI"/>
    <property type="match status" value="1"/>
</dbReference>
<dbReference type="Gene3D" id="1.10.260.40">
    <property type="entry name" value="lambda repressor-like DNA-binding domains"/>
    <property type="match status" value="1"/>
</dbReference>
<keyword evidence="4" id="KW-0804">Transcription</keyword>
<evidence type="ECO:0000259" key="5">
    <source>
        <dbReference type="PROSITE" id="PS50932"/>
    </source>
</evidence>
<dbReference type="AlphaFoldDB" id="A0A087C7I9"/>
<keyword evidence="3" id="KW-0238">DNA-binding</keyword>
<dbReference type="SUPFAM" id="SSF53822">
    <property type="entry name" value="Periplasmic binding protein-like I"/>
    <property type="match status" value="1"/>
</dbReference>
<accession>A0A087C7I9</accession>
<proteinExistence type="predicted"/>
<dbReference type="GO" id="GO:0000976">
    <property type="term" value="F:transcription cis-regulatory region binding"/>
    <property type="evidence" value="ECO:0007669"/>
    <property type="project" value="TreeGrafter"/>
</dbReference>
<evidence type="ECO:0000256" key="4">
    <source>
        <dbReference type="ARBA" id="ARBA00023163"/>
    </source>
</evidence>
<dbReference type="OrthoDB" id="37081at2"/>
<dbReference type="Pfam" id="PF00356">
    <property type="entry name" value="LacI"/>
    <property type="match status" value="1"/>
</dbReference>
<dbReference type="EMBL" id="JGZE01000002">
    <property type="protein sequence ID" value="KFI79239.1"/>
    <property type="molecule type" value="Genomic_DNA"/>
</dbReference>
<keyword evidence="1" id="KW-0678">Repressor</keyword>
<organism evidence="6 7">
    <name type="scientific">Bifidobacterium mongoliense DSM 21395</name>
    <dbReference type="NCBI Taxonomy" id="1437603"/>
    <lineage>
        <taxon>Bacteria</taxon>
        <taxon>Bacillati</taxon>
        <taxon>Actinomycetota</taxon>
        <taxon>Actinomycetes</taxon>
        <taxon>Bifidobacteriales</taxon>
        <taxon>Bifidobacteriaceae</taxon>
        <taxon>Bifidobacterium</taxon>
    </lineage>
</organism>
<comment type="caution">
    <text evidence="6">The sequence shown here is derived from an EMBL/GenBank/DDBJ whole genome shotgun (WGS) entry which is preliminary data.</text>
</comment>
<dbReference type="GO" id="GO:0003700">
    <property type="term" value="F:DNA-binding transcription factor activity"/>
    <property type="evidence" value="ECO:0007669"/>
    <property type="project" value="TreeGrafter"/>
</dbReference>
<gene>
    <name evidence="6" type="ORF">BMON_0438</name>
</gene>
<dbReference type="Gene3D" id="3.40.50.2300">
    <property type="match status" value="2"/>
</dbReference>
<keyword evidence="7" id="KW-1185">Reference proteome</keyword>
<dbReference type="Pfam" id="PF00532">
    <property type="entry name" value="Peripla_BP_1"/>
    <property type="match status" value="1"/>
</dbReference>
<dbReference type="CDD" id="cd06267">
    <property type="entry name" value="PBP1_LacI_sugar_binding-like"/>
    <property type="match status" value="1"/>
</dbReference>
<name>A0A087C7I9_9BIFI</name>